<dbReference type="Proteomes" id="UP000443353">
    <property type="component" value="Unassembled WGS sequence"/>
</dbReference>
<dbReference type="GO" id="GO:0003677">
    <property type="term" value="F:DNA binding"/>
    <property type="evidence" value="ECO:0007669"/>
    <property type="project" value="UniProtKB-KW"/>
</dbReference>
<keyword evidence="12" id="KW-1185">Reference proteome</keyword>
<sequence>MLLAHRIRIDATAEQRDYFAGAAGTARRVWNWALAEWNRQAAAGLKPNAMALKKAFNHIKYSDPDWLDADGKPWLRAIHRDAHAQPFANLAKAWNRYFEQRRAGQPAHAPRFKKKGRSTDSFYLANDKFRIEGRSAVLPKVGRVVLREALRWGGKIMGASVSREAGHWYLAVHVDVPDRLARRRRTGDAVTGVDLGVTSAATLSSGEKIAAPRPLKAALRRLRIRSRRQSRKVEAAKVAAGIVGWIAKGTRLPASKNRTKGALALARLQARIARVRRDFTHRLTTRLCRENQALAIEDLNVRGMLANARLARAIADVGFYEFRRQLTYKSGRYGTKIVLADRWYPSSKLCSGCDTRHGVLALGDRTWTCTGCGAQHDRDVNAAINLQRLATGALAARTALPEASQAVTRGTAAGLAPAGGGEVTPVRHEHGQQDGSGQEENAVHVCTRNR</sequence>
<keyword evidence="3" id="KW-0479">Metal-binding</keyword>
<gene>
    <name evidence="11" type="primary">tnpB</name>
    <name evidence="11" type="ORF">GPY61_30065</name>
</gene>
<dbReference type="GO" id="GO:0032196">
    <property type="term" value="P:transposition"/>
    <property type="evidence" value="ECO:0007669"/>
    <property type="project" value="UniProtKB-KW"/>
</dbReference>
<dbReference type="InterPro" id="IPR021027">
    <property type="entry name" value="Transposase_put_HTH"/>
</dbReference>
<dbReference type="NCBIfam" id="NF040570">
    <property type="entry name" value="guided_TnpB"/>
    <property type="match status" value="1"/>
</dbReference>
<feature type="region of interest" description="Disordered" evidence="7">
    <location>
        <begin position="408"/>
        <end position="450"/>
    </location>
</feature>
<evidence type="ECO:0000256" key="1">
    <source>
        <dbReference type="ARBA" id="ARBA00008761"/>
    </source>
</evidence>
<feature type="domain" description="Cas12f1-like TNB" evidence="9">
    <location>
        <begin position="319"/>
        <end position="386"/>
    </location>
</feature>
<feature type="domain" description="Transposase putative helix-turn-helix" evidence="10">
    <location>
        <begin position="1"/>
        <end position="44"/>
    </location>
</feature>
<evidence type="ECO:0000259" key="9">
    <source>
        <dbReference type="Pfam" id="PF07282"/>
    </source>
</evidence>
<dbReference type="Pfam" id="PF07282">
    <property type="entry name" value="Cas12f1-like_TNB"/>
    <property type="match status" value="1"/>
</dbReference>
<dbReference type="AlphaFoldDB" id="A0A7X3G793"/>
<keyword evidence="4" id="KW-0862">Zinc</keyword>
<dbReference type="NCBIfam" id="TIGR01766">
    <property type="entry name" value="IS200/IS605 family accessory protein TnpB-like domain"/>
    <property type="match status" value="1"/>
</dbReference>
<organism evidence="11 12">
    <name type="scientific">Massilia cellulosiltytica</name>
    <dbReference type="NCBI Taxonomy" id="2683234"/>
    <lineage>
        <taxon>Bacteria</taxon>
        <taxon>Pseudomonadati</taxon>
        <taxon>Pseudomonadota</taxon>
        <taxon>Betaproteobacteria</taxon>
        <taxon>Burkholderiales</taxon>
        <taxon>Oxalobacteraceae</taxon>
        <taxon>Telluria group</taxon>
        <taxon>Massilia</taxon>
    </lineage>
</organism>
<name>A0A7X3G793_9BURK</name>
<dbReference type="GO" id="GO:0006310">
    <property type="term" value="P:DNA recombination"/>
    <property type="evidence" value="ECO:0007669"/>
    <property type="project" value="UniProtKB-KW"/>
</dbReference>
<evidence type="ECO:0000256" key="5">
    <source>
        <dbReference type="ARBA" id="ARBA00023125"/>
    </source>
</evidence>
<accession>A0A7X3G793</accession>
<evidence type="ECO:0000256" key="6">
    <source>
        <dbReference type="ARBA" id="ARBA00023172"/>
    </source>
</evidence>
<evidence type="ECO:0000256" key="4">
    <source>
        <dbReference type="ARBA" id="ARBA00022833"/>
    </source>
</evidence>
<keyword evidence="6" id="KW-0233">DNA recombination</keyword>
<dbReference type="Pfam" id="PF12323">
    <property type="entry name" value="HTH_OrfB_IS605"/>
    <property type="match status" value="1"/>
</dbReference>
<reference evidence="11 12" key="1">
    <citation type="submission" date="2019-12" db="EMBL/GenBank/DDBJ databases">
        <authorList>
            <person name="Li C."/>
            <person name="Zhao J."/>
        </authorList>
    </citation>
    <scope>NUCLEOTIDE SEQUENCE [LARGE SCALE GENOMIC DNA]</scope>
    <source>
        <strain evidence="11 12">NEAU-DD11</strain>
    </source>
</reference>
<comment type="caution">
    <text evidence="11">The sequence shown here is derived from an EMBL/GenBank/DDBJ whole genome shotgun (WGS) entry which is preliminary data.</text>
</comment>
<evidence type="ECO:0000313" key="12">
    <source>
        <dbReference type="Proteomes" id="UP000443353"/>
    </source>
</evidence>
<dbReference type="EMBL" id="WSES01000012">
    <property type="protein sequence ID" value="MVW64184.1"/>
    <property type="molecule type" value="Genomic_DNA"/>
</dbReference>
<dbReference type="InterPro" id="IPR001959">
    <property type="entry name" value="Transposase"/>
</dbReference>
<keyword evidence="5" id="KW-0238">DNA-binding</keyword>
<keyword evidence="2" id="KW-0815">Transposition</keyword>
<evidence type="ECO:0000313" key="11">
    <source>
        <dbReference type="EMBL" id="MVW64184.1"/>
    </source>
</evidence>
<dbReference type="RefSeq" id="WP_160410702.1">
    <property type="nucleotide sequence ID" value="NZ_WSES01000012.1"/>
</dbReference>
<evidence type="ECO:0000256" key="3">
    <source>
        <dbReference type="ARBA" id="ARBA00022723"/>
    </source>
</evidence>
<evidence type="ECO:0000259" key="10">
    <source>
        <dbReference type="Pfam" id="PF12323"/>
    </source>
</evidence>
<feature type="domain" description="Probable transposase IS891/IS1136/IS1341" evidence="8">
    <location>
        <begin position="175"/>
        <end position="306"/>
    </location>
</feature>
<evidence type="ECO:0000259" key="8">
    <source>
        <dbReference type="Pfam" id="PF01385"/>
    </source>
</evidence>
<proteinExistence type="inferred from homology"/>
<protein>
    <submittedName>
        <fullName evidence="11">IS200/IS605 family element transposase accessory protein TnpB</fullName>
    </submittedName>
</protein>
<comment type="similarity">
    <text evidence="1">In the C-terminal section; belongs to the transposase 35 family.</text>
</comment>
<evidence type="ECO:0000256" key="7">
    <source>
        <dbReference type="SAM" id="MobiDB-lite"/>
    </source>
</evidence>
<dbReference type="Pfam" id="PF01385">
    <property type="entry name" value="OrfB_IS605"/>
    <property type="match status" value="1"/>
</dbReference>
<dbReference type="GO" id="GO:0046872">
    <property type="term" value="F:metal ion binding"/>
    <property type="evidence" value="ECO:0007669"/>
    <property type="project" value="UniProtKB-KW"/>
</dbReference>
<dbReference type="InterPro" id="IPR010095">
    <property type="entry name" value="Cas12f1-like_TNB"/>
</dbReference>
<evidence type="ECO:0000256" key="2">
    <source>
        <dbReference type="ARBA" id="ARBA00022578"/>
    </source>
</evidence>